<dbReference type="SMART" id="SM00636">
    <property type="entry name" value="Glyco_18"/>
    <property type="match status" value="1"/>
</dbReference>
<dbReference type="InterPro" id="IPR017853">
    <property type="entry name" value="GH"/>
</dbReference>
<feature type="signal peptide" evidence="7">
    <location>
        <begin position="1"/>
        <end position="21"/>
    </location>
</feature>
<dbReference type="HOGENOM" id="CLU_634400_0_0_10"/>
<keyword evidence="7" id="KW-0732">Signal</keyword>
<dbReference type="InterPro" id="IPR050314">
    <property type="entry name" value="Glycosyl_Hydrlase_18"/>
</dbReference>
<evidence type="ECO:0000256" key="1">
    <source>
        <dbReference type="ARBA" id="ARBA00000822"/>
    </source>
</evidence>
<dbReference type="eggNOG" id="COG3325">
    <property type="taxonomic scope" value="Bacteria"/>
</dbReference>
<dbReference type="AlphaFoldDB" id="D7N9Y9"/>
<dbReference type="EC" id="3.2.1.14" evidence="2"/>
<accession>D7N9Y9</accession>
<dbReference type="CDD" id="cd00146">
    <property type="entry name" value="PKD"/>
    <property type="match status" value="1"/>
</dbReference>
<evidence type="ECO:0000256" key="5">
    <source>
        <dbReference type="RuleBase" id="RU000489"/>
    </source>
</evidence>
<proteinExistence type="inferred from homology"/>
<dbReference type="Proteomes" id="UP000003805">
    <property type="component" value="Miscellaneous, Scaffold supercont1.1"/>
</dbReference>
<keyword evidence="3 5" id="KW-0378">Hydrolase</keyword>
<dbReference type="Gene3D" id="3.40.5.30">
    <property type="entry name" value="(Trans)glycosidases - domain 2"/>
    <property type="match status" value="1"/>
</dbReference>
<dbReference type="Pfam" id="PF00704">
    <property type="entry name" value="Glyco_hydro_18"/>
    <property type="match status" value="1"/>
</dbReference>
<dbReference type="EMBL" id="GL349564">
    <property type="protein sequence ID" value="EFI49746.1"/>
    <property type="molecule type" value="Genomic_DNA"/>
</dbReference>
<evidence type="ECO:0000313" key="10">
    <source>
        <dbReference type="Proteomes" id="UP000003805"/>
    </source>
</evidence>
<keyword evidence="10" id="KW-1185">Reference proteome</keyword>
<dbReference type="GO" id="GO:0005576">
    <property type="term" value="C:extracellular region"/>
    <property type="evidence" value="ECO:0007669"/>
    <property type="project" value="TreeGrafter"/>
</dbReference>
<protein>
    <recommendedName>
        <fullName evidence="2">chitinase</fullName>
        <ecNumber evidence="2">3.2.1.14</ecNumber>
    </recommendedName>
</protein>
<comment type="catalytic activity">
    <reaction evidence="1">
        <text>Random endo-hydrolysis of N-acetyl-beta-D-glucosaminide (1-&gt;4)-beta-linkages in chitin and chitodextrins.</text>
        <dbReference type="EC" id="3.2.1.14"/>
    </reaction>
</comment>
<evidence type="ECO:0000256" key="4">
    <source>
        <dbReference type="ARBA" id="ARBA00023295"/>
    </source>
</evidence>
<dbReference type="GO" id="GO:0008061">
    <property type="term" value="F:chitin binding"/>
    <property type="evidence" value="ECO:0007669"/>
    <property type="project" value="InterPro"/>
</dbReference>
<evidence type="ECO:0000256" key="7">
    <source>
        <dbReference type="SAM" id="SignalP"/>
    </source>
</evidence>
<evidence type="ECO:0000256" key="3">
    <source>
        <dbReference type="ARBA" id="ARBA00022801"/>
    </source>
</evidence>
<dbReference type="InterPro" id="IPR011583">
    <property type="entry name" value="Chitinase_II/V-like_cat"/>
</dbReference>
<dbReference type="SUPFAM" id="SSF51445">
    <property type="entry name" value="(Trans)glycosidases"/>
    <property type="match status" value="1"/>
</dbReference>
<evidence type="ECO:0000259" key="8">
    <source>
        <dbReference type="PROSITE" id="PS51910"/>
    </source>
</evidence>
<dbReference type="PANTHER" id="PTHR11177:SF317">
    <property type="entry name" value="CHITINASE 12-RELATED"/>
    <property type="match status" value="1"/>
</dbReference>
<dbReference type="GO" id="GO:0006032">
    <property type="term" value="P:chitin catabolic process"/>
    <property type="evidence" value="ECO:0007669"/>
    <property type="project" value="TreeGrafter"/>
</dbReference>
<feature type="domain" description="GH18" evidence="8">
    <location>
        <begin position="123"/>
        <end position="432"/>
    </location>
</feature>
<dbReference type="PANTHER" id="PTHR11177">
    <property type="entry name" value="CHITINASE"/>
    <property type="match status" value="1"/>
</dbReference>
<gene>
    <name evidence="9" type="ORF">HMPREF0665_00472</name>
</gene>
<dbReference type="Gene3D" id="3.20.20.80">
    <property type="entry name" value="Glycosidases"/>
    <property type="match status" value="1"/>
</dbReference>
<comment type="similarity">
    <text evidence="6">Belongs to the glycosyl hydrolase 18 family.</text>
</comment>
<dbReference type="RefSeq" id="WP_004376574.1">
    <property type="nucleotide sequence ID" value="NZ_GL349564.1"/>
</dbReference>
<feature type="chain" id="PRO_5003104865" description="chitinase" evidence="7">
    <location>
        <begin position="22"/>
        <end position="432"/>
    </location>
</feature>
<name>D7N9Y9_9BACT</name>
<evidence type="ECO:0000256" key="2">
    <source>
        <dbReference type="ARBA" id="ARBA00012729"/>
    </source>
</evidence>
<dbReference type="InterPro" id="IPR001223">
    <property type="entry name" value="Glyco_hydro18_cat"/>
</dbReference>
<dbReference type="PROSITE" id="PS01095">
    <property type="entry name" value="GH18_1"/>
    <property type="match status" value="1"/>
</dbReference>
<reference evidence="9" key="1">
    <citation type="submission" date="2010-02" db="EMBL/GenBank/DDBJ databases">
        <title>The Genome Sequence of Prevotella oris strain C735.</title>
        <authorList>
            <consortium name="The Broad Institute Genome Sequencing Platform"/>
            <person name="Ward D."/>
            <person name="Feldgarden M."/>
            <person name="Earl A."/>
            <person name="Young S.K."/>
            <person name="Zeng Q."/>
            <person name="Koehrsen M."/>
            <person name="Alvarado L."/>
            <person name="Berlin A."/>
            <person name="Bochicchio J."/>
            <person name="Borenstein D."/>
            <person name="Chapman S.B."/>
            <person name="Chen Z."/>
            <person name="Engels R."/>
            <person name="Freedman E."/>
            <person name="Gellesch M."/>
            <person name="Goldberg J."/>
            <person name="Griggs A."/>
            <person name="Gujja S."/>
            <person name="Heilman E."/>
            <person name="Heiman D."/>
            <person name="Hepburn T."/>
            <person name="Howarth C."/>
            <person name="Jen D."/>
            <person name="Larson L."/>
            <person name="Mehta T."/>
            <person name="Park D."/>
            <person name="Pearson M."/>
            <person name="Roberts A."/>
            <person name="Saif S."/>
            <person name="Shea T."/>
            <person name="Shenoy N."/>
            <person name="Sisk P."/>
            <person name="Stolte C."/>
            <person name="Sykes S."/>
            <person name="Thomson T."/>
            <person name="Walk T."/>
            <person name="White J."/>
            <person name="Yandava C."/>
            <person name="Sibley C.D."/>
            <person name="Field T.R."/>
            <person name="Grinwis M."/>
            <person name="Eshaghurshan C.S."/>
            <person name="Surette M.G."/>
            <person name="Haas B."/>
            <person name="Nusbaum C."/>
            <person name="Birren B."/>
        </authorList>
    </citation>
    <scope>NUCLEOTIDE SEQUENCE [LARGE SCALE GENOMIC DNA]</scope>
    <source>
        <strain evidence="9">C735</strain>
    </source>
</reference>
<dbReference type="GO" id="GO:0008843">
    <property type="term" value="F:endochitinase activity"/>
    <property type="evidence" value="ECO:0007669"/>
    <property type="project" value="UniProtKB-EC"/>
</dbReference>
<dbReference type="GO" id="GO:0005975">
    <property type="term" value="P:carbohydrate metabolic process"/>
    <property type="evidence" value="ECO:0007669"/>
    <property type="project" value="InterPro"/>
</dbReference>
<dbReference type="PROSITE" id="PS51910">
    <property type="entry name" value="GH18_2"/>
    <property type="match status" value="1"/>
</dbReference>
<evidence type="ECO:0000256" key="6">
    <source>
        <dbReference type="RuleBase" id="RU004453"/>
    </source>
</evidence>
<dbReference type="InterPro" id="IPR001579">
    <property type="entry name" value="Glyco_hydro_18_chit_AS"/>
</dbReference>
<sequence>MKNKMNIALLGFLLILNSACGSSKDDVQPSAQNSGIDKVELNAPERMVVLANSVLQLKADKAASNRGLTFKWTLGDKIISTQADARITSNTLGEQPLTLEVKDGKGRVKLFSKRVFVAKNQEKEVLGYIPHYRDRYEFQHWKDNVTMLSWAFARVNDGGKLNMMLDAAHEKSMKDVISKAHQAGIRVLLSLGMGRGDQKPAFSKAVIDEKQRAVIVKEALDLLKKYEFDGVDVDFEGWDNGISTDREKAKGLGILWTELRSKLPKTYLLTAALSMIPLEQGRYTSEMLQLLDYCNVMTYDKTGPWSKTPGPHAPYEYFKKGIQLVVDKGISKSKILPGIPFYGIKFKSATSTEGADQRTWKTILATYPKAMYNNEWLEENLYYDGPDKIRKKVGYVKDEGIRGVMIWELTEDYYEDTSKSLLYILNKALKQK</sequence>
<keyword evidence="4 5" id="KW-0326">Glycosidase</keyword>
<organism evidence="9 10">
    <name type="scientific">Segatella oris C735</name>
    <dbReference type="NCBI Taxonomy" id="563008"/>
    <lineage>
        <taxon>Bacteria</taxon>
        <taxon>Pseudomonadati</taxon>
        <taxon>Bacteroidota</taxon>
        <taxon>Bacteroidia</taxon>
        <taxon>Bacteroidales</taxon>
        <taxon>Prevotellaceae</taxon>
        <taxon>Segatella</taxon>
    </lineage>
</organism>
<evidence type="ECO:0000313" key="9">
    <source>
        <dbReference type="EMBL" id="EFI49746.1"/>
    </source>
</evidence>